<evidence type="ECO:0000313" key="2">
    <source>
        <dbReference type="EMBL" id="KRY04923.1"/>
    </source>
</evidence>
<gene>
    <name evidence="2" type="ORF">T03_3630</name>
</gene>
<comment type="caution">
    <text evidence="2">The sequence shown here is derived from an EMBL/GenBank/DDBJ whole genome shotgun (WGS) entry which is preliminary data.</text>
</comment>
<evidence type="ECO:0000313" key="3">
    <source>
        <dbReference type="Proteomes" id="UP000054653"/>
    </source>
</evidence>
<keyword evidence="1" id="KW-1133">Transmembrane helix</keyword>
<feature type="transmembrane region" description="Helical" evidence="1">
    <location>
        <begin position="20"/>
        <end position="35"/>
    </location>
</feature>
<proteinExistence type="predicted"/>
<keyword evidence="1" id="KW-0472">Membrane</keyword>
<evidence type="ECO:0000256" key="1">
    <source>
        <dbReference type="SAM" id="Phobius"/>
    </source>
</evidence>
<protein>
    <submittedName>
        <fullName evidence="2">Uncharacterized protein</fullName>
    </submittedName>
</protein>
<dbReference type="EMBL" id="JYDI01005311">
    <property type="protein sequence ID" value="KRY04923.1"/>
    <property type="molecule type" value="Genomic_DNA"/>
</dbReference>
<accession>A0A0V0YXU0</accession>
<keyword evidence="1" id="KW-0812">Transmembrane</keyword>
<reference evidence="2 3" key="1">
    <citation type="submission" date="2015-01" db="EMBL/GenBank/DDBJ databases">
        <title>Evolution of Trichinella species and genotypes.</title>
        <authorList>
            <person name="Korhonen P.K."/>
            <person name="Edoardo P."/>
            <person name="Giuseppe L.R."/>
            <person name="Gasser R.B."/>
        </authorList>
    </citation>
    <scope>NUCLEOTIDE SEQUENCE [LARGE SCALE GENOMIC DNA]</scope>
    <source>
        <strain evidence="2">ISS120</strain>
    </source>
</reference>
<dbReference type="Proteomes" id="UP000054653">
    <property type="component" value="Unassembled WGS sequence"/>
</dbReference>
<sequence length="38" mass="4669">MLSTELKRKAKKENKFDEQLLLIFLWHLCLLLMLTEDY</sequence>
<name>A0A0V0YXU0_TRIBR</name>
<organism evidence="2 3">
    <name type="scientific">Trichinella britovi</name>
    <name type="common">Parasitic roundworm</name>
    <dbReference type="NCBI Taxonomy" id="45882"/>
    <lineage>
        <taxon>Eukaryota</taxon>
        <taxon>Metazoa</taxon>
        <taxon>Ecdysozoa</taxon>
        <taxon>Nematoda</taxon>
        <taxon>Enoplea</taxon>
        <taxon>Dorylaimia</taxon>
        <taxon>Trichinellida</taxon>
        <taxon>Trichinellidae</taxon>
        <taxon>Trichinella</taxon>
    </lineage>
</organism>
<keyword evidence="3" id="KW-1185">Reference proteome</keyword>
<dbReference type="AlphaFoldDB" id="A0A0V0YXU0"/>